<reference evidence="2" key="1">
    <citation type="journal article" date="2014" name="Front. Microbiol.">
        <title>High frequency of phylogenetically diverse reductive dehalogenase-homologous genes in deep subseafloor sedimentary metagenomes.</title>
        <authorList>
            <person name="Kawai M."/>
            <person name="Futagami T."/>
            <person name="Toyoda A."/>
            <person name="Takaki Y."/>
            <person name="Nishi S."/>
            <person name="Hori S."/>
            <person name="Arai W."/>
            <person name="Tsubouchi T."/>
            <person name="Morono Y."/>
            <person name="Uchiyama I."/>
            <person name="Ito T."/>
            <person name="Fujiyama A."/>
            <person name="Inagaki F."/>
            <person name="Takami H."/>
        </authorList>
    </citation>
    <scope>NUCLEOTIDE SEQUENCE</scope>
    <source>
        <strain evidence="2">Expedition CK06-06</strain>
    </source>
</reference>
<name>X1HNQ0_9ZZZZ</name>
<dbReference type="AlphaFoldDB" id="X1HNQ0"/>
<dbReference type="Gene3D" id="2.130.10.10">
    <property type="entry name" value="YVTN repeat-like/Quinoprotein amine dehydrogenase"/>
    <property type="match status" value="1"/>
</dbReference>
<dbReference type="PANTHER" id="PTHR34512:SF30">
    <property type="entry name" value="OUTER MEMBRANE PROTEIN ASSEMBLY FACTOR BAMB"/>
    <property type="match status" value="1"/>
</dbReference>
<accession>X1HNQ0</accession>
<protein>
    <recommendedName>
        <fullName evidence="1">Pyrrolo-quinoline quinone repeat domain-containing protein</fullName>
    </recommendedName>
</protein>
<dbReference type="Pfam" id="PF13360">
    <property type="entry name" value="PQQ_2"/>
    <property type="match status" value="1"/>
</dbReference>
<organism evidence="2">
    <name type="scientific">marine sediment metagenome</name>
    <dbReference type="NCBI Taxonomy" id="412755"/>
    <lineage>
        <taxon>unclassified sequences</taxon>
        <taxon>metagenomes</taxon>
        <taxon>ecological metagenomes</taxon>
    </lineage>
</organism>
<dbReference type="InterPro" id="IPR015943">
    <property type="entry name" value="WD40/YVTN_repeat-like_dom_sf"/>
</dbReference>
<dbReference type="PANTHER" id="PTHR34512">
    <property type="entry name" value="CELL SURFACE PROTEIN"/>
    <property type="match status" value="1"/>
</dbReference>
<evidence type="ECO:0000259" key="1">
    <source>
        <dbReference type="Pfam" id="PF13360"/>
    </source>
</evidence>
<feature type="non-terminal residue" evidence="2">
    <location>
        <position position="270"/>
    </location>
</feature>
<dbReference type="SUPFAM" id="SSF50998">
    <property type="entry name" value="Quinoprotein alcohol dehydrogenase-like"/>
    <property type="match status" value="1"/>
</dbReference>
<dbReference type="EMBL" id="BARU01027220">
    <property type="protein sequence ID" value="GAH71771.1"/>
    <property type="molecule type" value="Genomic_DNA"/>
</dbReference>
<dbReference type="InterPro" id="IPR002372">
    <property type="entry name" value="PQQ_rpt_dom"/>
</dbReference>
<comment type="caution">
    <text evidence="2">The sequence shown here is derived from an EMBL/GenBank/DDBJ whole genome shotgun (WGS) entry which is preliminary data.</text>
</comment>
<dbReference type="InterPro" id="IPR011047">
    <property type="entry name" value="Quinoprotein_ADH-like_sf"/>
</dbReference>
<sequence length="270" mass="30632">MGHLFCFDAAKGNVLWSKDLYTEYKIKMPMWGIAASPLVEDGLVIVQIGGRENACLVGFDTISGKEKWRALNDPASYSAPVVIEQAGKRVLVCWTGERLVGLNPLTGKLHWQHPFTQRMVHNIATPVFQNNYLFVSSFFDGSLLLKVKPDRLAVEKVWQRKGPSERKTESLHCCISTPLLQGDYIYGVDSYGELRCLDLQTGERIWENLDAVPKARWANIHMVRNEDKIWMFNERGELIISKLSSEGFHEISRTKLINPTRGQLNQRGGV</sequence>
<evidence type="ECO:0000313" key="2">
    <source>
        <dbReference type="EMBL" id="GAH71771.1"/>
    </source>
</evidence>
<proteinExistence type="predicted"/>
<gene>
    <name evidence="2" type="ORF">S03H2_43607</name>
</gene>
<feature type="domain" description="Pyrrolo-quinoline quinone repeat" evidence="1">
    <location>
        <begin position="2"/>
        <end position="207"/>
    </location>
</feature>